<accession>A0A368Z344</accession>
<comment type="cofactor">
    <cofactor evidence="1">
        <name>Zn(2+)</name>
        <dbReference type="ChEBI" id="CHEBI:29105"/>
    </cofactor>
</comment>
<dbReference type="Proteomes" id="UP000253324">
    <property type="component" value="Unassembled WGS sequence"/>
</dbReference>
<gene>
    <name evidence="6" type="ORF">C7476_103486</name>
</gene>
<sequence length="334" mass="35952">MQSKTLRPSPITPTVDLDKQGVQHGFLRLPYSRDDSAWGSVMIPIAVIRNGNGPTALLTGGNHGDEYEGPIALFDLARTLDVGRVGGTVIIVPAMNYPAFRAGTRTSPIDRGNMNRSYPGKPDGTVTQKIADYFTRELLPRADVVLDFHSGGRTLDFVPFAAAHILPDKVQEAKGFDAVKAFSAPWSMRMLEIDAVGMYDTTVEEMGKVFVTTELGGGGTARAETVAIAKRGAMNVLRHAGIVSGKIDHRDTRWLDMPSRDCFSFAEDEGLIETMVDLGDSVKEGQVIARIHPIGRTGIAPAEIRTKLTGLLAARHFPGLVKPGDCVAVVGTVD</sequence>
<dbReference type="RefSeq" id="WP_181872385.1">
    <property type="nucleotide sequence ID" value="NZ_QPJM01000003.1"/>
</dbReference>
<evidence type="ECO:0000256" key="2">
    <source>
        <dbReference type="ARBA" id="ARBA00022723"/>
    </source>
</evidence>
<keyword evidence="7" id="KW-1185">Reference proteome</keyword>
<dbReference type="GO" id="GO:0016788">
    <property type="term" value="F:hydrolase activity, acting on ester bonds"/>
    <property type="evidence" value="ECO:0007669"/>
    <property type="project" value="InterPro"/>
</dbReference>
<evidence type="ECO:0000313" key="7">
    <source>
        <dbReference type="Proteomes" id="UP000253324"/>
    </source>
</evidence>
<evidence type="ECO:0000256" key="3">
    <source>
        <dbReference type="ARBA" id="ARBA00022801"/>
    </source>
</evidence>
<dbReference type="InterPro" id="IPR053138">
    <property type="entry name" value="N-alpha-Ac-DABA_deacetylase"/>
</dbReference>
<dbReference type="PIRSF" id="PIRSF039012">
    <property type="entry name" value="ASP"/>
    <property type="match status" value="1"/>
</dbReference>
<protein>
    <submittedName>
        <fullName evidence="6">N-alpha-acetyl-L-2,4-diaminobutyrate deacetylase</fullName>
    </submittedName>
</protein>
<dbReference type="AlphaFoldDB" id="A0A368Z344"/>
<evidence type="ECO:0000259" key="5">
    <source>
        <dbReference type="Pfam" id="PF24827"/>
    </source>
</evidence>
<dbReference type="SUPFAM" id="SSF53187">
    <property type="entry name" value="Zn-dependent exopeptidases"/>
    <property type="match status" value="1"/>
</dbReference>
<organism evidence="6 7">
    <name type="scientific">Phyllobacterium bourgognense</name>
    <dbReference type="NCBI Taxonomy" id="314236"/>
    <lineage>
        <taxon>Bacteria</taxon>
        <taxon>Pseudomonadati</taxon>
        <taxon>Pseudomonadota</taxon>
        <taxon>Alphaproteobacteria</taxon>
        <taxon>Hyphomicrobiales</taxon>
        <taxon>Phyllobacteriaceae</taxon>
        <taxon>Phyllobacterium</taxon>
    </lineage>
</organism>
<dbReference type="PANTHER" id="PTHR37326:SF1">
    <property type="entry name" value="BLL3975 PROTEIN"/>
    <property type="match status" value="1"/>
</dbReference>
<evidence type="ECO:0000256" key="4">
    <source>
        <dbReference type="ARBA" id="ARBA00022833"/>
    </source>
</evidence>
<name>A0A368Z344_9HYPH</name>
<dbReference type="Pfam" id="PF24827">
    <property type="entry name" value="AstE_AspA_cat"/>
    <property type="match status" value="1"/>
</dbReference>
<dbReference type="InterPro" id="IPR055438">
    <property type="entry name" value="AstE_AspA_cat"/>
</dbReference>
<dbReference type="GO" id="GO:0046872">
    <property type="term" value="F:metal ion binding"/>
    <property type="evidence" value="ECO:0007669"/>
    <property type="project" value="UniProtKB-KW"/>
</dbReference>
<dbReference type="InterPro" id="IPR014336">
    <property type="entry name" value="DoeB"/>
</dbReference>
<keyword evidence="3" id="KW-0378">Hydrolase</keyword>
<keyword evidence="2" id="KW-0479">Metal-binding</keyword>
<feature type="domain" description="Succinylglutamate desuccinylase/Aspartoacylase catalytic" evidence="5">
    <location>
        <begin position="52"/>
        <end position="239"/>
    </location>
</feature>
<proteinExistence type="predicted"/>
<evidence type="ECO:0000256" key="1">
    <source>
        <dbReference type="ARBA" id="ARBA00001947"/>
    </source>
</evidence>
<comment type="caution">
    <text evidence="6">The sequence shown here is derived from an EMBL/GenBank/DDBJ whole genome shotgun (WGS) entry which is preliminary data.</text>
</comment>
<reference evidence="6 7" key="1">
    <citation type="submission" date="2018-07" db="EMBL/GenBank/DDBJ databases">
        <title>Genomic Encyclopedia of Type Strains, Phase III (KMG-III): the genomes of soil and plant-associated and newly described type strains.</title>
        <authorList>
            <person name="Whitman W."/>
        </authorList>
    </citation>
    <scope>NUCLEOTIDE SEQUENCE [LARGE SCALE GENOMIC DNA]</scope>
    <source>
        <strain evidence="6 7">31-25a</strain>
    </source>
</reference>
<dbReference type="InterPro" id="IPR043795">
    <property type="entry name" value="N-alpha-Ac-DABA-like"/>
</dbReference>
<keyword evidence="4" id="KW-0862">Zinc</keyword>
<dbReference type="NCBIfam" id="TIGR02994">
    <property type="entry name" value="ectoine_eutE"/>
    <property type="match status" value="1"/>
</dbReference>
<dbReference type="Gene3D" id="3.40.630.10">
    <property type="entry name" value="Zn peptidases"/>
    <property type="match status" value="1"/>
</dbReference>
<dbReference type="GO" id="GO:0016811">
    <property type="term" value="F:hydrolase activity, acting on carbon-nitrogen (but not peptide) bonds, in linear amides"/>
    <property type="evidence" value="ECO:0007669"/>
    <property type="project" value="InterPro"/>
</dbReference>
<evidence type="ECO:0000313" key="6">
    <source>
        <dbReference type="EMBL" id="RCW85637.1"/>
    </source>
</evidence>
<dbReference type="CDD" id="cd06252">
    <property type="entry name" value="M14_ASTE_ASPA-like"/>
    <property type="match status" value="1"/>
</dbReference>
<dbReference type="EMBL" id="QPJM01000003">
    <property type="protein sequence ID" value="RCW85637.1"/>
    <property type="molecule type" value="Genomic_DNA"/>
</dbReference>
<dbReference type="PANTHER" id="PTHR37326">
    <property type="entry name" value="BLL3975 PROTEIN"/>
    <property type="match status" value="1"/>
</dbReference>